<evidence type="ECO:0000259" key="12">
    <source>
        <dbReference type="SMART" id="SM00479"/>
    </source>
</evidence>
<dbReference type="GO" id="GO:0003887">
    <property type="term" value="F:DNA-directed DNA polymerase activity"/>
    <property type="evidence" value="ECO:0007669"/>
    <property type="project" value="UniProtKB-UniRule"/>
</dbReference>
<dbReference type="GO" id="GO:0006261">
    <property type="term" value="P:DNA-templated DNA replication"/>
    <property type="evidence" value="ECO:0007669"/>
    <property type="project" value="UniProtKB-UniRule"/>
</dbReference>
<evidence type="ECO:0000256" key="5">
    <source>
        <dbReference type="ARBA" id="ARBA00022705"/>
    </source>
</evidence>
<keyword evidence="7 11" id="KW-0378">Hydrolase</keyword>
<dbReference type="Gene3D" id="1.10.150.700">
    <property type="entry name" value="PolC, middle finger domain"/>
    <property type="match status" value="1"/>
</dbReference>
<evidence type="ECO:0000256" key="6">
    <source>
        <dbReference type="ARBA" id="ARBA00022722"/>
    </source>
</evidence>
<evidence type="ECO:0000259" key="13">
    <source>
        <dbReference type="SMART" id="SM00481"/>
    </source>
</evidence>
<dbReference type="InterPro" id="IPR012340">
    <property type="entry name" value="NA-bd_OB-fold"/>
</dbReference>
<dbReference type="OrthoDB" id="9804290at2"/>
<dbReference type="HAMAP" id="MF_00356">
    <property type="entry name" value="DNApol_PolC"/>
    <property type="match status" value="1"/>
</dbReference>
<dbReference type="SUPFAM" id="SSF53098">
    <property type="entry name" value="Ribonuclease H-like"/>
    <property type="match status" value="1"/>
</dbReference>
<reference evidence="14 15" key="1">
    <citation type="submission" date="2013-07" db="EMBL/GenBank/DDBJ databases">
        <authorList>
            <person name="Weinstock G."/>
            <person name="Sodergren E."/>
            <person name="Wylie T."/>
            <person name="Fulton L."/>
            <person name="Fulton R."/>
            <person name="Fronick C."/>
            <person name="O'Laughlin M."/>
            <person name="Godfrey J."/>
            <person name="Miner T."/>
            <person name="Herter B."/>
            <person name="Appelbaum E."/>
            <person name="Cordes M."/>
            <person name="Lek S."/>
            <person name="Wollam A."/>
            <person name="Pepin K.H."/>
            <person name="Palsikar V.B."/>
            <person name="Mitreva M."/>
            <person name="Wilson R.K."/>
        </authorList>
    </citation>
    <scope>NUCLEOTIDE SEQUENCE [LARGE SCALE GENOMIC DNA]</scope>
    <source>
        <strain evidence="14 15">ATCC 27760</strain>
    </source>
</reference>
<dbReference type="Gene3D" id="2.40.50.140">
    <property type="entry name" value="Nucleic acid-binding proteins"/>
    <property type="match status" value="1"/>
</dbReference>
<dbReference type="NCBIfam" id="NF001688">
    <property type="entry name" value="PRK00448.1"/>
    <property type="match status" value="1"/>
</dbReference>
<dbReference type="Pfam" id="PF07733">
    <property type="entry name" value="DNA_pol3_alpha"/>
    <property type="match status" value="1"/>
</dbReference>
<dbReference type="InterPro" id="IPR012337">
    <property type="entry name" value="RNaseH-like_sf"/>
</dbReference>
<feature type="domain" description="Polymerase/histidinol phosphatase N-terminal" evidence="13">
    <location>
        <begin position="339"/>
        <end position="409"/>
    </location>
</feature>
<keyword evidence="3 11" id="KW-0808">Transferase</keyword>
<dbReference type="PANTHER" id="PTHR32294">
    <property type="entry name" value="DNA POLYMERASE III SUBUNIT ALPHA"/>
    <property type="match status" value="1"/>
</dbReference>
<dbReference type="SMART" id="SM00481">
    <property type="entry name" value="POLIIIAc"/>
    <property type="match status" value="1"/>
</dbReference>
<dbReference type="Proteomes" id="UP000016662">
    <property type="component" value="Unassembled WGS sequence"/>
</dbReference>
<dbReference type="Pfam" id="PF00929">
    <property type="entry name" value="RNase_T"/>
    <property type="match status" value="1"/>
</dbReference>
<comment type="similarity">
    <text evidence="11">Belongs to the DNA polymerase type-C family. PolC subfamily.</text>
</comment>
<dbReference type="InterPro" id="IPR029460">
    <property type="entry name" value="DNAPol_HHH"/>
</dbReference>
<dbReference type="NCBIfam" id="TIGR01405">
    <property type="entry name" value="polC_Gram_pos"/>
    <property type="match status" value="1"/>
</dbReference>
<dbReference type="InterPro" id="IPR044923">
    <property type="entry name" value="PolC_middle_finger_sf"/>
</dbReference>
<dbReference type="HOGENOM" id="CLU_003297_2_0_9"/>
<evidence type="ECO:0000256" key="10">
    <source>
        <dbReference type="ARBA" id="ARBA00049244"/>
    </source>
</evidence>
<dbReference type="CDD" id="cd07435">
    <property type="entry name" value="PHP_PolIIIA_POLC"/>
    <property type="match status" value="1"/>
</dbReference>
<dbReference type="Gene3D" id="6.10.140.1510">
    <property type="match status" value="1"/>
</dbReference>
<organism evidence="14 15">
    <name type="scientific">Ruminococcus callidus ATCC 27760</name>
    <dbReference type="NCBI Taxonomy" id="411473"/>
    <lineage>
        <taxon>Bacteria</taxon>
        <taxon>Bacillati</taxon>
        <taxon>Bacillota</taxon>
        <taxon>Clostridia</taxon>
        <taxon>Eubacteriales</taxon>
        <taxon>Oscillospiraceae</taxon>
        <taxon>Ruminococcus</taxon>
    </lineage>
</organism>
<dbReference type="Gene3D" id="3.30.1900.20">
    <property type="match status" value="2"/>
</dbReference>
<dbReference type="Pfam" id="PF17657">
    <property type="entry name" value="DNA_pol3_finger"/>
    <property type="match status" value="1"/>
</dbReference>
<comment type="caution">
    <text evidence="14">The sequence shown here is derived from an EMBL/GenBank/DDBJ whole genome shotgun (WGS) entry which is preliminary data.</text>
</comment>
<comment type="subcellular location">
    <subcellularLocation>
        <location evidence="11">Cytoplasm</location>
    </subcellularLocation>
</comment>
<dbReference type="GO" id="GO:0008408">
    <property type="term" value="F:3'-5' exonuclease activity"/>
    <property type="evidence" value="ECO:0007669"/>
    <property type="project" value="UniProtKB-UniRule"/>
</dbReference>
<keyword evidence="6 11" id="KW-0540">Nuclease</keyword>
<dbReference type="PANTHER" id="PTHR32294:SF5">
    <property type="entry name" value="DNA POLYMERASE III POLC-TYPE"/>
    <property type="match status" value="1"/>
</dbReference>
<comment type="function">
    <text evidence="1 11">Required for replicative DNA synthesis. This DNA polymerase also exhibits 3' to 5' exonuclease activity.</text>
</comment>
<dbReference type="GO" id="GO:0003677">
    <property type="term" value="F:DNA binding"/>
    <property type="evidence" value="ECO:0007669"/>
    <property type="project" value="UniProtKB-UniRule"/>
</dbReference>
<dbReference type="InterPro" id="IPR013520">
    <property type="entry name" value="Ribonucl_H"/>
</dbReference>
<gene>
    <name evidence="11" type="primary">polC</name>
    <name evidence="14" type="ORF">RUMCAL_00765</name>
</gene>
<proteinExistence type="inferred from homology"/>
<feature type="domain" description="Exonuclease" evidence="12">
    <location>
        <begin position="428"/>
        <end position="594"/>
    </location>
</feature>
<evidence type="ECO:0000256" key="3">
    <source>
        <dbReference type="ARBA" id="ARBA00022679"/>
    </source>
</evidence>
<dbReference type="EMBL" id="AWVF01000093">
    <property type="protein sequence ID" value="ERJ96838.1"/>
    <property type="molecule type" value="Genomic_DNA"/>
</dbReference>
<dbReference type="GO" id="GO:0005737">
    <property type="term" value="C:cytoplasm"/>
    <property type="evidence" value="ECO:0007669"/>
    <property type="project" value="UniProtKB-SubCell"/>
</dbReference>
<dbReference type="STRING" id="411473.RUMCAL_00765"/>
<dbReference type="CDD" id="cd04484">
    <property type="entry name" value="polC_OBF"/>
    <property type="match status" value="1"/>
</dbReference>
<dbReference type="CDD" id="cd06127">
    <property type="entry name" value="DEDDh"/>
    <property type="match status" value="1"/>
</dbReference>
<dbReference type="eggNOG" id="COG2176">
    <property type="taxonomic scope" value="Bacteria"/>
</dbReference>
<keyword evidence="2 11" id="KW-0963">Cytoplasm</keyword>
<evidence type="ECO:0000256" key="8">
    <source>
        <dbReference type="ARBA" id="ARBA00022839"/>
    </source>
</evidence>
<dbReference type="InterPro" id="IPR006308">
    <property type="entry name" value="Pol_III_a_PolC-type_gram_pos"/>
</dbReference>
<evidence type="ECO:0000256" key="9">
    <source>
        <dbReference type="ARBA" id="ARBA00022932"/>
    </source>
</evidence>
<evidence type="ECO:0000313" key="14">
    <source>
        <dbReference type="EMBL" id="ERJ96838.1"/>
    </source>
</evidence>
<evidence type="ECO:0000256" key="4">
    <source>
        <dbReference type="ARBA" id="ARBA00022695"/>
    </source>
</evidence>
<comment type="catalytic activity">
    <reaction evidence="10 11">
        <text>DNA(n) + a 2'-deoxyribonucleoside 5'-triphosphate = DNA(n+1) + diphosphate</text>
        <dbReference type="Rhea" id="RHEA:22508"/>
        <dbReference type="Rhea" id="RHEA-COMP:17339"/>
        <dbReference type="Rhea" id="RHEA-COMP:17340"/>
        <dbReference type="ChEBI" id="CHEBI:33019"/>
        <dbReference type="ChEBI" id="CHEBI:61560"/>
        <dbReference type="ChEBI" id="CHEBI:173112"/>
        <dbReference type="EC" id="2.7.7.7"/>
    </reaction>
</comment>
<keyword evidence="15" id="KW-1185">Reference proteome</keyword>
<dbReference type="Pfam" id="PF02811">
    <property type="entry name" value="PHP"/>
    <property type="match status" value="1"/>
</dbReference>
<evidence type="ECO:0000256" key="7">
    <source>
        <dbReference type="ARBA" id="ARBA00022801"/>
    </source>
</evidence>
<dbReference type="InterPro" id="IPR004805">
    <property type="entry name" value="DnaE2/DnaE/PolC"/>
</dbReference>
<keyword evidence="4 11" id="KW-0548">Nucleotidyltransferase</keyword>
<dbReference type="Gene3D" id="3.20.20.140">
    <property type="entry name" value="Metal-dependent hydrolases"/>
    <property type="match status" value="2"/>
</dbReference>
<dbReference type="PATRIC" id="fig|411473.3.peg.616"/>
<evidence type="ECO:0000256" key="11">
    <source>
        <dbReference type="HAMAP-Rule" id="MF_00356"/>
    </source>
</evidence>
<protein>
    <recommendedName>
        <fullName evidence="11">DNA polymerase III PolC-type</fullName>
        <shortName evidence="11">PolIII</shortName>
        <ecNumber evidence="11">2.7.7.7</ecNumber>
    </recommendedName>
</protein>
<dbReference type="Pfam" id="PF14579">
    <property type="entry name" value="HHH_6"/>
    <property type="match status" value="1"/>
</dbReference>
<dbReference type="InterPro" id="IPR036397">
    <property type="entry name" value="RNaseH_sf"/>
</dbReference>
<dbReference type="InterPro" id="IPR004013">
    <property type="entry name" value="PHP_dom"/>
</dbReference>
<evidence type="ECO:0000313" key="15">
    <source>
        <dbReference type="Proteomes" id="UP000016662"/>
    </source>
</evidence>
<dbReference type="InterPro" id="IPR011708">
    <property type="entry name" value="DNA_pol3_alpha_NTPase_dom"/>
</dbReference>
<dbReference type="EC" id="2.7.7.7" evidence="11"/>
<dbReference type="InterPro" id="IPR003141">
    <property type="entry name" value="Pol/His_phosphatase_N"/>
</dbReference>
<keyword evidence="8 11" id="KW-0269">Exonuclease</keyword>
<keyword evidence="5 11" id="KW-0235">DNA replication</keyword>
<dbReference type="SMART" id="SM00479">
    <property type="entry name" value="EXOIII"/>
    <property type="match status" value="1"/>
</dbReference>
<dbReference type="NCBIfam" id="TIGR00573">
    <property type="entry name" value="dnaq"/>
    <property type="match status" value="1"/>
</dbReference>
<dbReference type="RefSeq" id="WP_021682227.1">
    <property type="nucleotide sequence ID" value="NZ_KI260408.1"/>
</dbReference>
<sequence length="1445" mass="162582">MDLNFAEFLEEYVPIMPESIKDGILNRLTYSENLTKISFYITFPHLVPAQDLVALEHELEIRLEIHAVRLHPRYAPELFSMAYFPDLVMFLKREMTVVNGFVDGADITREDNTIRIQLHNGGYDILKKYHVADFFSGLLEKMFSTPFHVVFEGETSVSEAAFHEMISKAEQELPKHEAQLQTSTAPAPAVTHSDKEKPIAQSVTMNEDIPGIVPGSAILIKGRPIRDIPMPIREAVEVQNQRVVIMGDVFAMDSREVRGERTILTYQITDGTYSVLVKIFDSTEKIEKLPFHEIKKGSTLLMIGRIGYDEFAREDVMKPESIVVVKRQRKMDNAPKKRVELHCHTNMSQMDAVTPCGKLVERAHEWGHPAIAITDHGIAQAFPDAMNAWRGFKDKNFKVIFGCEAYVVNDLNRLLVVDNPEDRTLQDEIIVFDVETTGLSPANDRLTEIGAVRMRGMQVVETFNTMVNPERPIPAKIVELTGITDSMVEDAPKEVEAMRKFIEFCGENPVLAAHNANFDTSFVRNVCKRNHITFEFATLDTLVLCKSMLPTMARHKLDGVAKALKLGKFDHHRASDDAQILAKIYKELVSRLMQTKGATMLSDLNTKTQEIDVKKLKSFHQIILVRNNIGLKNLYKLISYGHIECFYRKPLIPKSVLMQYREGLIFGSACEAGELFRAFVEEKPHEEIVKLAKFYDYLEIQPAGNNAFMIRNGTAANMEQLQEYNRKIVALGDELGIPVCATCDVHFMDKEDAIYREILQAGQGYDDAKFQPPLYLRTTEEMLEEFSYLGEEKAYEIVVTNTNAIADQIEHIQPFPNGTFTPTIDGAEEDLVRITNTKAKEIYGDPLPELVEKRLNRELSSIIKHGFSVLYIIAQKLVWDSVDHGYQVGSRGSVGSSFVASMAGISEVNPLAPHYVCPKCKHSEFITDGSIGSGFDLPPKNCPECGTEMNRDGHDIPFETFLGFDGDKAPDIDLNFSSEYQSSAHRYTEELFGRDNVFKAGTISAVADKTAYGYVKKYLEEKGLQYSPTEINRLSIGCTGIKRTTGQHPGGMVVVPSDYDVYDFTPVQHPADDAESEILTTHFDFHSLHDTILKLDELGHVVPTMYKHLEDATGILIHNVPTTDPKVIQMCTDASVLGVTPEEIYCQTGSLGIPEMGTGFTIQMLLDSKPKKFSDFLQVSGLSHGTDVWLGNAKDLIDNGTCTISDVIGTRDSIMTYLLHKGVEPKQAFQIMEDTRKGKAPKTFTPERVQMLKDHNVPQWYIDSCLKIKYMFPKAHAAAYVTAAIKLGWFKLYHPLAYYAVYFSTRGDDFDAILALQGKEAVRAKIEELKEKGNDRSKKESDLLDTLLIVNEMLSRGCEFLPIDLYKSHATKYLVEDHKIRIPFSAIPGIGISAAQNLYETAQKRDFISIEEFQTQSGASKTIIETLERLNAMGDLPKSSQMSLF</sequence>
<evidence type="ECO:0000256" key="1">
    <source>
        <dbReference type="ARBA" id="ARBA00003452"/>
    </source>
</evidence>
<dbReference type="Gene3D" id="1.10.150.870">
    <property type="match status" value="1"/>
</dbReference>
<dbReference type="InterPro" id="IPR006054">
    <property type="entry name" value="DnaQ"/>
</dbReference>
<dbReference type="InterPro" id="IPR040982">
    <property type="entry name" value="DNA_pol3_finger"/>
</dbReference>
<accession>U2MC07</accession>
<evidence type="ECO:0000256" key="2">
    <source>
        <dbReference type="ARBA" id="ARBA00022490"/>
    </source>
</evidence>
<keyword evidence="9 11" id="KW-0239">DNA-directed DNA polymerase</keyword>
<dbReference type="FunFam" id="3.30.420.10:FF:000045">
    <property type="entry name" value="3'-5' exonuclease DinG"/>
    <property type="match status" value="1"/>
</dbReference>
<dbReference type="Gene3D" id="3.30.420.10">
    <property type="entry name" value="Ribonuclease H-like superfamily/Ribonuclease H"/>
    <property type="match status" value="1"/>
</dbReference>
<name>U2MC07_9FIRM</name>